<gene>
    <name evidence="5" type="ORF">CLV63_12588</name>
</gene>
<protein>
    <submittedName>
        <fullName evidence="5">Threonine synthase</fullName>
    </submittedName>
</protein>
<keyword evidence="3" id="KW-0456">Lyase</keyword>
<feature type="domain" description="Tryptophan synthase beta chain-like PALP" evidence="4">
    <location>
        <begin position="68"/>
        <end position="377"/>
    </location>
</feature>
<evidence type="ECO:0000256" key="2">
    <source>
        <dbReference type="ARBA" id="ARBA00022898"/>
    </source>
</evidence>
<proteinExistence type="predicted"/>
<comment type="caution">
    <text evidence="5">The sequence shown here is derived from an EMBL/GenBank/DDBJ whole genome shotgun (WGS) entry which is preliminary data.</text>
</comment>
<dbReference type="EMBL" id="PYGA01000025">
    <property type="protein sequence ID" value="PSK89694.1"/>
    <property type="molecule type" value="Genomic_DNA"/>
</dbReference>
<dbReference type="InterPro" id="IPR050147">
    <property type="entry name" value="Ser/Thr_Dehydratase"/>
</dbReference>
<organism evidence="5 6">
    <name type="scientific">Murinocardiopsis flavida</name>
    <dbReference type="NCBI Taxonomy" id="645275"/>
    <lineage>
        <taxon>Bacteria</taxon>
        <taxon>Bacillati</taxon>
        <taxon>Actinomycetota</taxon>
        <taxon>Actinomycetes</taxon>
        <taxon>Streptosporangiales</taxon>
        <taxon>Nocardiopsidaceae</taxon>
        <taxon>Murinocardiopsis</taxon>
    </lineage>
</organism>
<name>A0A2P8CXI9_9ACTN</name>
<dbReference type="GO" id="GO:0004794">
    <property type="term" value="F:threonine deaminase activity"/>
    <property type="evidence" value="ECO:0007669"/>
    <property type="project" value="TreeGrafter"/>
</dbReference>
<dbReference type="InterPro" id="IPR036052">
    <property type="entry name" value="TrpB-like_PALP_sf"/>
</dbReference>
<dbReference type="GO" id="GO:0009097">
    <property type="term" value="P:isoleucine biosynthetic process"/>
    <property type="evidence" value="ECO:0007669"/>
    <property type="project" value="TreeGrafter"/>
</dbReference>
<dbReference type="PROSITE" id="PS00165">
    <property type="entry name" value="DEHYDRATASE_SER_THR"/>
    <property type="match status" value="1"/>
</dbReference>
<dbReference type="GO" id="GO:0006567">
    <property type="term" value="P:L-threonine catabolic process"/>
    <property type="evidence" value="ECO:0007669"/>
    <property type="project" value="TreeGrafter"/>
</dbReference>
<comment type="cofactor">
    <cofactor evidence="1">
        <name>pyridoxal 5'-phosphate</name>
        <dbReference type="ChEBI" id="CHEBI:597326"/>
    </cofactor>
</comment>
<reference evidence="5 6" key="1">
    <citation type="submission" date="2018-03" db="EMBL/GenBank/DDBJ databases">
        <title>Genomic Encyclopedia of Archaeal and Bacterial Type Strains, Phase II (KMG-II): from individual species to whole genera.</title>
        <authorList>
            <person name="Goeker M."/>
        </authorList>
    </citation>
    <scope>NUCLEOTIDE SEQUENCE [LARGE SCALE GENOMIC DNA]</scope>
    <source>
        <strain evidence="5 6">DSM 45312</strain>
    </source>
</reference>
<keyword evidence="6" id="KW-1185">Reference proteome</keyword>
<dbReference type="InterPro" id="IPR000634">
    <property type="entry name" value="Ser/Thr_deHydtase_PyrdxlP-BS"/>
</dbReference>
<evidence type="ECO:0000256" key="1">
    <source>
        <dbReference type="ARBA" id="ARBA00001933"/>
    </source>
</evidence>
<dbReference type="Pfam" id="PF00291">
    <property type="entry name" value="PALP"/>
    <property type="match status" value="1"/>
</dbReference>
<evidence type="ECO:0000313" key="5">
    <source>
        <dbReference type="EMBL" id="PSK89694.1"/>
    </source>
</evidence>
<dbReference type="PANTHER" id="PTHR48078">
    <property type="entry name" value="THREONINE DEHYDRATASE, MITOCHONDRIAL-RELATED"/>
    <property type="match status" value="1"/>
</dbReference>
<evidence type="ECO:0000313" key="6">
    <source>
        <dbReference type="Proteomes" id="UP000240542"/>
    </source>
</evidence>
<dbReference type="GO" id="GO:0003941">
    <property type="term" value="F:L-serine ammonia-lyase activity"/>
    <property type="evidence" value="ECO:0007669"/>
    <property type="project" value="TreeGrafter"/>
</dbReference>
<dbReference type="Proteomes" id="UP000240542">
    <property type="component" value="Unassembled WGS sequence"/>
</dbReference>
<accession>A0A2P8CXI9</accession>
<evidence type="ECO:0000256" key="3">
    <source>
        <dbReference type="ARBA" id="ARBA00023239"/>
    </source>
</evidence>
<sequence>MTGGAGRPWTLHCAACGGAEPGGGGFRCPACGGVRRAEPPPGSAVPADSGAPGMWRYRSALPPVPAPVTMDEGGTPLLDRPALAERFGVAALAVKDETRNPTLSFKDRAMSLGVSLAAGVPGLPGVVAASTGNTAVSAAAYAALAGVPCRLVCAEAAAGGAKLRIARALGAEVRAVPGDFSAAHRAAAALEEAGWYTLTTTFRNPFLAEAHRSVAFEIAAQTLGRPPGWVLVPVGAGPLLWGIHQGFAALHAGGLLDAVPRMVAVQAAACAPIVRAFDEGAAEPAPADPGPTSAGAIADPLRGYTDEGALTLRAVRASGGAAVAVDDTAIEDAMRVAARACGLLLEPAAAAPLAAVAALRRSGAMPPGAEVAVLATGHGAKEPDRLAG</sequence>
<dbReference type="GO" id="GO:0006565">
    <property type="term" value="P:L-serine catabolic process"/>
    <property type="evidence" value="ECO:0007669"/>
    <property type="project" value="TreeGrafter"/>
</dbReference>
<dbReference type="OrthoDB" id="9778118at2"/>
<keyword evidence="2" id="KW-0663">Pyridoxal phosphate</keyword>
<dbReference type="GO" id="GO:0030170">
    <property type="term" value="F:pyridoxal phosphate binding"/>
    <property type="evidence" value="ECO:0007669"/>
    <property type="project" value="InterPro"/>
</dbReference>
<dbReference type="InterPro" id="IPR001926">
    <property type="entry name" value="TrpB-like_PALP"/>
</dbReference>
<evidence type="ECO:0000259" key="4">
    <source>
        <dbReference type="Pfam" id="PF00291"/>
    </source>
</evidence>
<dbReference type="AlphaFoldDB" id="A0A2P8CXI9"/>
<dbReference type="Gene3D" id="3.40.50.1100">
    <property type="match status" value="2"/>
</dbReference>
<dbReference type="SUPFAM" id="SSF53686">
    <property type="entry name" value="Tryptophan synthase beta subunit-like PLP-dependent enzymes"/>
    <property type="match status" value="1"/>
</dbReference>
<dbReference type="RefSeq" id="WP_146165678.1">
    <property type="nucleotide sequence ID" value="NZ_PYGA01000025.1"/>
</dbReference>
<dbReference type="PANTHER" id="PTHR48078:SF6">
    <property type="entry name" value="L-THREONINE DEHYDRATASE CATABOLIC TDCB"/>
    <property type="match status" value="1"/>
</dbReference>